<dbReference type="GO" id="GO:0005829">
    <property type="term" value="C:cytosol"/>
    <property type="evidence" value="ECO:0007669"/>
    <property type="project" value="GOC"/>
</dbReference>
<feature type="region of interest" description="Disordered" evidence="3">
    <location>
        <begin position="1"/>
        <end position="63"/>
    </location>
</feature>
<dbReference type="EMBL" id="KN847322">
    <property type="protein sequence ID" value="KIW50527.1"/>
    <property type="molecule type" value="Genomic_DNA"/>
</dbReference>
<dbReference type="GeneID" id="25331238"/>
<keyword evidence="5" id="KW-1185">Reference proteome</keyword>
<dbReference type="Pfam" id="PF08700">
    <property type="entry name" value="VPS51_Exo84_N"/>
    <property type="match status" value="1"/>
</dbReference>
<comment type="subcellular location">
    <subcellularLocation>
        <location evidence="2">Golgi apparatus</location>
        <location evidence="2">trans-Golgi network</location>
    </subcellularLocation>
</comment>
<evidence type="ECO:0000313" key="5">
    <source>
        <dbReference type="Proteomes" id="UP000054342"/>
    </source>
</evidence>
<comment type="function">
    <text evidence="2">Acts as component of the GARP complex that is involved in retrograde transport from early and late endosomes to the trans-Golgi network (TGN).</text>
</comment>
<dbReference type="GO" id="GO:0015031">
    <property type="term" value="P:protein transport"/>
    <property type="evidence" value="ECO:0007669"/>
    <property type="project" value="UniProtKB-UniRule"/>
</dbReference>
<keyword evidence="2" id="KW-0653">Protein transport</keyword>
<reference evidence="4 5" key="1">
    <citation type="submission" date="2015-01" db="EMBL/GenBank/DDBJ databases">
        <title>The Genome Sequence of Exophiala xenobiotica CBS118157.</title>
        <authorList>
            <consortium name="The Broad Institute Genomics Platform"/>
            <person name="Cuomo C."/>
            <person name="de Hoog S."/>
            <person name="Gorbushina A."/>
            <person name="Stielow B."/>
            <person name="Teixiera M."/>
            <person name="Abouelleil A."/>
            <person name="Chapman S.B."/>
            <person name="Priest M."/>
            <person name="Young S.K."/>
            <person name="Wortman J."/>
            <person name="Nusbaum C."/>
            <person name="Birren B."/>
        </authorList>
    </citation>
    <scope>NUCLEOTIDE SEQUENCE [LARGE SCALE GENOMIC DNA]</scope>
    <source>
        <strain evidence="4 5">CBS 118157</strain>
    </source>
</reference>
<proteinExistence type="inferred from homology"/>
<dbReference type="STRING" id="348802.A0A0D2CL52"/>
<dbReference type="PANTHER" id="PTHR15954">
    <property type="entry name" value="VACUOLAR PROTEIN SORTING-ASSOCIATED PROTEIN 51 HOMOLOG"/>
    <property type="match status" value="1"/>
</dbReference>
<dbReference type="HOGENOM" id="CLU_043566_0_0_1"/>
<dbReference type="AlphaFoldDB" id="A0A0D2CL52"/>
<dbReference type="GO" id="GO:0000938">
    <property type="term" value="C:GARP complex"/>
    <property type="evidence" value="ECO:0007669"/>
    <property type="project" value="UniProtKB-UniRule"/>
</dbReference>
<protein>
    <recommendedName>
        <fullName evidence="2">Vacuolar protein sorting-associated protein 51 homolog</fullName>
    </recommendedName>
</protein>
<dbReference type="InterPro" id="IPR014812">
    <property type="entry name" value="Vps51"/>
</dbReference>
<dbReference type="GO" id="GO:0048193">
    <property type="term" value="P:Golgi vesicle transport"/>
    <property type="evidence" value="ECO:0007669"/>
    <property type="project" value="TreeGrafter"/>
</dbReference>
<organism evidence="4 5">
    <name type="scientific">Exophiala xenobiotica</name>
    <dbReference type="NCBI Taxonomy" id="348802"/>
    <lineage>
        <taxon>Eukaryota</taxon>
        <taxon>Fungi</taxon>
        <taxon>Dikarya</taxon>
        <taxon>Ascomycota</taxon>
        <taxon>Pezizomycotina</taxon>
        <taxon>Eurotiomycetes</taxon>
        <taxon>Chaetothyriomycetidae</taxon>
        <taxon>Chaetothyriales</taxon>
        <taxon>Herpotrichiellaceae</taxon>
        <taxon>Exophiala</taxon>
    </lineage>
</organism>
<comment type="subunit">
    <text evidence="2">Component of the Golgi-associated retrograde protein (GARP) complex.</text>
</comment>
<evidence type="ECO:0000256" key="3">
    <source>
        <dbReference type="SAM" id="MobiDB-lite"/>
    </source>
</evidence>
<dbReference type="Proteomes" id="UP000054342">
    <property type="component" value="Unassembled WGS sequence"/>
</dbReference>
<dbReference type="GO" id="GO:0016020">
    <property type="term" value="C:membrane"/>
    <property type="evidence" value="ECO:0007669"/>
    <property type="project" value="TreeGrafter"/>
</dbReference>
<feature type="compositionally biased region" description="Polar residues" evidence="3">
    <location>
        <begin position="41"/>
        <end position="53"/>
    </location>
</feature>
<dbReference type="RefSeq" id="XP_013311111.1">
    <property type="nucleotide sequence ID" value="XM_013455657.1"/>
</dbReference>
<dbReference type="OrthoDB" id="203678at2759"/>
<accession>A0A0D2CL52</accession>
<name>A0A0D2CL52_9EURO</name>
<keyword evidence="2" id="KW-0333">Golgi apparatus</keyword>
<dbReference type="GO" id="GO:0032456">
    <property type="term" value="P:endocytic recycling"/>
    <property type="evidence" value="ECO:0007669"/>
    <property type="project" value="TreeGrafter"/>
</dbReference>
<dbReference type="GO" id="GO:0006869">
    <property type="term" value="P:lipid transport"/>
    <property type="evidence" value="ECO:0007669"/>
    <property type="project" value="UniProtKB-UniRule"/>
</dbReference>
<evidence type="ECO:0000256" key="2">
    <source>
        <dbReference type="RuleBase" id="RU368010"/>
    </source>
</evidence>
<evidence type="ECO:0000256" key="1">
    <source>
        <dbReference type="ARBA" id="ARBA00006080"/>
    </source>
</evidence>
<comment type="similarity">
    <text evidence="1 2">Belongs to the VPS51 family.</text>
</comment>
<feature type="compositionally biased region" description="Low complexity" evidence="3">
    <location>
        <begin position="11"/>
        <end position="38"/>
    </location>
</feature>
<gene>
    <name evidence="4" type="ORF">PV05_09330</name>
</gene>
<dbReference type="GO" id="GO:0007030">
    <property type="term" value="P:Golgi organization"/>
    <property type="evidence" value="ECO:0007669"/>
    <property type="project" value="UniProtKB-UniRule"/>
</dbReference>
<dbReference type="GO" id="GO:0042147">
    <property type="term" value="P:retrograde transport, endosome to Golgi"/>
    <property type="evidence" value="ECO:0007669"/>
    <property type="project" value="UniProtKB-UniRule"/>
</dbReference>
<evidence type="ECO:0000313" key="4">
    <source>
        <dbReference type="EMBL" id="KIW50527.1"/>
    </source>
</evidence>
<sequence>MATISSPRSESPAISIPRITSPSIPSTSGTPVSSVRPSFEVTRNNSASPSLQHASPIANPAQRRNRAALRDYYNLKGRGPSGADYDLSRKASIASNTSESTITSPTVVPESSTLTAQLDDPYFDAEAYVSDLLKTATLQDILKAESALVSEVRNLDGERKALVYDNYSKLIKAVGTIAKMQKGMHKREPNRFSALGMQKDTTPSLEGVEKLGEKLDGLLKIVKDLGPVQREDTQRLVEAREQRRQKETVKWALDAPNRLQAMIERGQKAEAAKEYDSIKALLDQWNGVGGVDELRAECARVIDRIETDARVSEQQDNDAANAD</sequence>
<keyword evidence="2" id="KW-0813">Transport</keyword>
<dbReference type="PANTHER" id="PTHR15954:SF4">
    <property type="entry name" value="VACUOLAR PROTEIN SORTING-ASSOCIATED PROTEIN 51 HOMOLOG"/>
    <property type="match status" value="1"/>
</dbReference>
<dbReference type="GO" id="GO:1990745">
    <property type="term" value="C:EARP complex"/>
    <property type="evidence" value="ECO:0007669"/>
    <property type="project" value="TreeGrafter"/>
</dbReference>
<keyword evidence="2" id="KW-0445">Lipid transport</keyword>